<comment type="similarity">
    <text evidence="1 9 11">Belongs to the peptidase A8 family.</text>
</comment>
<evidence type="ECO:0000256" key="3">
    <source>
        <dbReference type="ARBA" id="ARBA00022670"/>
    </source>
</evidence>
<feature type="active site" evidence="9">
    <location>
        <position position="143"/>
    </location>
</feature>
<evidence type="ECO:0000256" key="6">
    <source>
        <dbReference type="ARBA" id="ARBA00022801"/>
    </source>
</evidence>
<evidence type="ECO:0000313" key="14">
    <source>
        <dbReference type="Proteomes" id="UP001320544"/>
    </source>
</evidence>
<comment type="pathway">
    <text evidence="9">Protein modification; lipoprotein biosynthesis (signal peptide cleavage).</text>
</comment>
<organism evidence="13 14">
    <name type="scientific">Raoultibacter timonensis</name>
    <dbReference type="NCBI Taxonomy" id="1907662"/>
    <lineage>
        <taxon>Bacteria</taxon>
        <taxon>Bacillati</taxon>
        <taxon>Actinomycetota</taxon>
        <taxon>Coriobacteriia</taxon>
        <taxon>Eggerthellales</taxon>
        <taxon>Eggerthellaceae</taxon>
        <taxon>Raoultibacter</taxon>
    </lineage>
</organism>
<dbReference type="PANTHER" id="PTHR33695:SF1">
    <property type="entry name" value="LIPOPROTEIN SIGNAL PEPTIDASE"/>
    <property type="match status" value="1"/>
</dbReference>
<evidence type="ECO:0000256" key="1">
    <source>
        <dbReference type="ARBA" id="ARBA00006139"/>
    </source>
</evidence>
<comment type="function">
    <text evidence="9 10">This protein specifically catalyzes the removal of signal peptides from prolipoproteins.</text>
</comment>
<dbReference type="InterPro" id="IPR001872">
    <property type="entry name" value="Peptidase_A8"/>
</dbReference>
<feature type="region of interest" description="Disordered" evidence="12">
    <location>
        <begin position="1"/>
        <end position="22"/>
    </location>
</feature>
<dbReference type="NCBIfam" id="TIGR00077">
    <property type="entry name" value="lspA"/>
    <property type="match status" value="1"/>
</dbReference>
<feature type="transmembrane region" description="Helical" evidence="9">
    <location>
        <begin position="115"/>
        <end position="133"/>
    </location>
</feature>
<evidence type="ECO:0000256" key="11">
    <source>
        <dbReference type="RuleBase" id="RU004181"/>
    </source>
</evidence>
<feature type="transmembrane region" description="Helical" evidence="9">
    <location>
        <begin position="153"/>
        <end position="177"/>
    </location>
</feature>
<protein>
    <recommendedName>
        <fullName evidence="9">Lipoprotein signal peptidase</fullName>
        <ecNumber evidence="9">3.4.23.36</ecNumber>
    </recommendedName>
    <alternativeName>
        <fullName evidence="9">Prolipoprotein signal peptidase</fullName>
    </alternativeName>
    <alternativeName>
        <fullName evidence="9">Signal peptidase II</fullName>
        <shortName evidence="9">SPase II</shortName>
    </alternativeName>
</protein>
<dbReference type="PROSITE" id="PS00855">
    <property type="entry name" value="SPASE_II"/>
    <property type="match status" value="1"/>
</dbReference>
<evidence type="ECO:0000313" key="13">
    <source>
        <dbReference type="EMBL" id="BDE96324.1"/>
    </source>
</evidence>
<keyword evidence="14" id="KW-1185">Reference proteome</keyword>
<evidence type="ECO:0000256" key="7">
    <source>
        <dbReference type="ARBA" id="ARBA00022989"/>
    </source>
</evidence>
<dbReference type="RefSeq" id="WP_244412568.1">
    <property type="nucleotide sequence ID" value="NZ_AP025564.1"/>
</dbReference>
<keyword evidence="6 9" id="KW-0378">Hydrolase</keyword>
<evidence type="ECO:0000256" key="4">
    <source>
        <dbReference type="ARBA" id="ARBA00022692"/>
    </source>
</evidence>
<gene>
    <name evidence="9" type="primary">lspA</name>
    <name evidence="13" type="ORF">CE91St30_16570</name>
</gene>
<evidence type="ECO:0000256" key="12">
    <source>
        <dbReference type="SAM" id="MobiDB-lite"/>
    </source>
</evidence>
<keyword evidence="4 9" id="KW-0812">Transmembrane</keyword>
<evidence type="ECO:0000256" key="2">
    <source>
        <dbReference type="ARBA" id="ARBA00022475"/>
    </source>
</evidence>
<accession>A0ABM7WJ56</accession>
<dbReference type="HAMAP" id="MF_00161">
    <property type="entry name" value="LspA"/>
    <property type="match status" value="1"/>
</dbReference>
<comment type="subcellular location">
    <subcellularLocation>
        <location evidence="9">Cell membrane</location>
        <topology evidence="9">Multi-pass membrane protein</topology>
    </subcellularLocation>
</comment>
<keyword evidence="3 9" id="KW-0645">Protease</keyword>
<dbReference type="Pfam" id="PF01252">
    <property type="entry name" value="Peptidase_A8"/>
    <property type="match status" value="1"/>
</dbReference>
<dbReference type="PRINTS" id="PR00781">
    <property type="entry name" value="LIPOSIGPTASE"/>
</dbReference>
<feature type="transmembrane region" description="Helical" evidence="9">
    <location>
        <begin position="89"/>
        <end position="108"/>
    </location>
</feature>
<evidence type="ECO:0000256" key="5">
    <source>
        <dbReference type="ARBA" id="ARBA00022750"/>
    </source>
</evidence>
<name>A0ABM7WJ56_9ACTN</name>
<keyword evidence="8 9" id="KW-0472">Membrane</keyword>
<feature type="transmembrane region" description="Helical" evidence="9">
    <location>
        <begin position="29"/>
        <end position="47"/>
    </location>
</feature>
<dbReference type="Proteomes" id="UP001320544">
    <property type="component" value="Chromosome"/>
</dbReference>
<keyword evidence="2 9" id="KW-1003">Cell membrane</keyword>
<sequence length="208" mass="21864">MEQTPTETQTEPSAKPSAKSPKECGRGRAALLFACLAAVWLAVDVATKSYFNTSFAPGDVIGDPIAGLFRFRLVHNTGAAWGMFGDSTFALGIMSIVVCIALVAYLVIASKDMNAGQIIGLALVFAGGIGNALDRFTLGYVVDFVDFTFIDFPVFNVADIGVTCGFVVFIASMLYAWRKADLRAAATTALGDDGEKADRGDDGKGPAA</sequence>
<comment type="catalytic activity">
    <reaction evidence="9 10">
        <text>Release of signal peptides from bacterial membrane prolipoproteins. Hydrolyzes -Xaa-Yaa-Zaa-|-(S,diacylglyceryl)Cys-, in which Xaa is hydrophobic (preferably Leu), and Yaa (Ala or Ser) and Zaa (Gly or Ala) have small, neutral side chains.</text>
        <dbReference type="EC" id="3.4.23.36"/>
    </reaction>
</comment>
<keyword evidence="5 9" id="KW-0064">Aspartyl protease</keyword>
<dbReference type="EC" id="3.4.23.36" evidence="9"/>
<feature type="compositionally biased region" description="Low complexity" evidence="12">
    <location>
        <begin position="1"/>
        <end position="12"/>
    </location>
</feature>
<reference evidence="13 14" key="1">
    <citation type="submission" date="2022-01" db="EMBL/GenBank/DDBJ databases">
        <title>Novel bile acid biosynthetic pathways are enriched in the microbiome of centenarians.</title>
        <authorList>
            <person name="Sato Y."/>
            <person name="Atarashi K."/>
            <person name="Plichta R.D."/>
            <person name="Arai Y."/>
            <person name="Sasajima S."/>
            <person name="Kearney M.S."/>
            <person name="Suda W."/>
            <person name="Takeshita K."/>
            <person name="Sasaki T."/>
            <person name="Okamoto S."/>
            <person name="Skelly N.A."/>
            <person name="Okamura Y."/>
            <person name="Vlamakis H."/>
            <person name="Li Y."/>
            <person name="Tanoue T."/>
            <person name="Takei H."/>
            <person name="Nittono H."/>
            <person name="Narushima S."/>
            <person name="Irie J."/>
            <person name="Itoh H."/>
            <person name="Moriya K."/>
            <person name="Sugiura Y."/>
            <person name="Suematsu M."/>
            <person name="Moritoki N."/>
            <person name="Shibata S."/>
            <person name="Littman R.D."/>
            <person name="Fischbach A.M."/>
            <person name="Uwamino Y."/>
            <person name="Inoue T."/>
            <person name="Honda A."/>
            <person name="Hattori M."/>
            <person name="Murai T."/>
            <person name="Xavier J.R."/>
            <person name="Hirose N."/>
            <person name="Honda K."/>
        </authorList>
    </citation>
    <scope>NUCLEOTIDE SEQUENCE [LARGE SCALE GENOMIC DNA]</scope>
    <source>
        <strain evidence="13 14">CE91-St30</strain>
    </source>
</reference>
<evidence type="ECO:0000256" key="8">
    <source>
        <dbReference type="ARBA" id="ARBA00023136"/>
    </source>
</evidence>
<dbReference type="EMBL" id="AP025564">
    <property type="protein sequence ID" value="BDE96324.1"/>
    <property type="molecule type" value="Genomic_DNA"/>
</dbReference>
<evidence type="ECO:0000256" key="10">
    <source>
        <dbReference type="RuleBase" id="RU000594"/>
    </source>
</evidence>
<evidence type="ECO:0000256" key="9">
    <source>
        <dbReference type="HAMAP-Rule" id="MF_00161"/>
    </source>
</evidence>
<dbReference type="PANTHER" id="PTHR33695">
    <property type="entry name" value="LIPOPROTEIN SIGNAL PEPTIDASE"/>
    <property type="match status" value="1"/>
</dbReference>
<proteinExistence type="inferred from homology"/>
<feature type="active site" evidence="9">
    <location>
        <position position="159"/>
    </location>
</feature>
<keyword evidence="7 9" id="KW-1133">Transmembrane helix</keyword>